<dbReference type="Pfam" id="PF07883">
    <property type="entry name" value="Cupin_2"/>
    <property type="match status" value="1"/>
</dbReference>
<dbReference type="Proteomes" id="UP000555103">
    <property type="component" value="Unassembled WGS sequence"/>
</dbReference>
<evidence type="ECO:0000313" key="4">
    <source>
        <dbReference type="EMBL" id="MBB4035845.1"/>
    </source>
</evidence>
<keyword evidence="4" id="KW-0223">Dioxygenase</keyword>
<evidence type="ECO:0000313" key="5">
    <source>
        <dbReference type="Proteomes" id="UP000555103"/>
    </source>
</evidence>
<evidence type="ECO:0000259" key="3">
    <source>
        <dbReference type="Pfam" id="PF07883"/>
    </source>
</evidence>
<dbReference type="Gene3D" id="2.60.120.10">
    <property type="entry name" value="Jelly Rolls"/>
    <property type="match status" value="1"/>
</dbReference>
<proteinExistence type="predicted"/>
<dbReference type="SUPFAM" id="SSF51182">
    <property type="entry name" value="RmlC-like cupins"/>
    <property type="match status" value="1"/>
</dbReference>
<keyword evidence="4" id="KW-0575">Peroxidase</keyword>
<dbReference type="InterPro" id="IPR014710">
    <property type="entry name" value="RmlC-like_jellyroll"/>
</dbReference>
<dbReference type="SUPFAM" id="SSF69118">
    <property type="entry name" value="AhpD-like"/>
    <property type="match status" value="1"/>
</dbReference>
<name>A0A840CSG3_9BACT</name>
<feature type="chain" id="PRO_5032364801" evidence="1">
    <location>
        <begin position="24"/>
        <end position="356"/>
    </location>
</feature>
<dbReference type="PANTHER" id="PTHR43698:SF1">
    <property type="entry name" value="BLL4564 PROTEIN"/>
    <property type="match status" value="1"/>
</dbReference>
<dbReference type="InterPro" id="IPR003779">
    <property type="entry name" value="CMD-like"/>
</dbReference>
<feature type="domain" description="Carboxymuconolactone decarboxylase-like" evidence="2">
    <location>
        <begin position="27"/>
        <end position="86"/>
    </location>
</feature>
<feature type="signal peptide" evidence="1">
    <location>
        <begin position="1"/>
        <end position="23"/>
    </location>
</feature>
<feature type="domain" description="Cupin type-2" evidence="3">
    <location>
        <begin position="261"/>
        <end position="324"/>
    </location>
</feature>
<evidence type="ECO:0000256" key="1">
    <source>
        <dbReference type="SAM" id="SignalP"/>
    </source>
</evidence>
<dbReference type="EMBL" id="JACIEP010000005">
    <property type="protein sequence ID" value="MBB4035845.1"/>
    <property type="molecule type" value="Genomic_DNA"/>
</dbReference>
<protein>
    <submittedName>
        <fullName evidence="4">Quercetin dioxygenase-like cupin family protein/alkylhydroperoxidase/carboxymuconolactone decarboxylase family protein YurZ</fullName>
    </submittedName>
</protein>
<dbReference type="PANTHER" id="PTHR43698">
    <property type="entry name" value="RIBD C-TERMINAL DOMAIN CONTAINING PROTEIN"/>
    <property type="match status" value="1"/>
</dbReference>
<keyword evidence="4" id="KW-0560">Oxidoreductase</keyword>
<dbReference type="CDD" id="cd02233">
    <property type="entry name" value="cupin_HNL-like"/>
    <property type="match status" value="1"/>
</dbReference>
<dbReference type="AlphaFoldDB" id="A0A840CSG3"/>
<keyword evidence="5" id="KW-1185">Reference proteome</keyword>
<dbReference type="InterPro" id="IPR029032">
    <property type="entry name" value="AhpD-like"/>
</dbReference>
<evidence type="ECO:0000259" key="2">
    <source>
        <dbReference type="Pfam" id="PF02627"/>
    </source>
</evidence>
<gene>
    <name evidence="4" type="ORF">GGR21_001740</name>
</gene>
<dbReference type="InterPro" id="IPR011051">
    <property type="entry name" value="RmlC_Cupin_sf"/>
</dbReference>
<organism evidence="4 5">
    <name type="scientific">Dysgonomonas hofstadii</name>
    <dbReference type="NCBI Taxonomy" id="637886"/>
    <lineage>
        <taxon>Bacteria</taxon>
        <taxon>Pseudomonadati</taxon>
        <taxon>Bacteroidota</taxon>
        <taxon>Bacteroidia</taxon>
        <taxon>Bacteroidales</taxon>
        <taxon>Dysgonomonadaceae</taxon>
        <taxon>Dysgonomonas</taxon>
    </lineage>
</organism>
<dbReference type="Pfam" id="PF02627">
    <property type="entry name" value="CMD"/>
    <property type="match status" value="1"/>
</dbReference>
<dbReference type="GO" id="GO:0051213">
    <property type="term" value="F:dioxygenase activity"/>
    <property type="evidence" value="ECO:0007669"/>
    <property type="project" value="UniProtKB-KW"/>
</dbReference>
<keyword evidence="1" id="KW-0732">Signal</keyword>
<dbReference type="InterPro" id="IPR013096">
    <property type="entry name" value="Cupin_2"/>
</dbReference>
<accession>A0A840CSG3</accession>
<dbReference type="RefSeq" id="WP_246348034.1">
    <property type="nucleotide sequence ID" value="NZ_JACIEP010000005.1"/>
</dbReference>
<dbReference type="Gene3D" id="1.20.1290.10">
    <property type="entry name" value="AhpD-like"/>
    <property type="match status" value="1"/>
</dbReference>
<reference evidence="4 5" key="1">
    <citation type="submission" date="2020-08" db="EMBL/GenBank/DDBJ databases">
        <title>Genomic Encyclopedia of Type Strains, Phase IV (KMG-IV): sequencing the most valuable type-strain genomes for metagenomic binning, comparative biology and taxonomic classification.</title>
        <authorList>
            <person name="Goeker M."/>
        </authorList>
    </citation>
    <scope>NUCLEOTIDE SEQUENCE [LARGE SCALE GENOMIC DNA]</scope>
    <source>
        <strain evidence="4 5">DSM 104969</strain>
    </source>
</reference>
<comment type="caution">
    <text evidence="4">The sequence shown here is derived from an EMBL/GenBank/DDBJ whole genome shotgun (WGS) entry which is preliminary data.</text>
</comment>
<dbReference type="InterPro" id="IPR047263">
    <property type="entry name" value="HNL-like_cupin"/>
</dbReference>
<sequence>MRRTIIILIAALAAFSFSINLEAQEMKSLDNKQQKIVTIAANTAIGNLDILKIELNAGLDAGLTINQIKEILVQMYAYCGFPRSLQGINTFMAVMDERTAKGIEDNTGADVSAITSTGDKYARGKENLQKLTGVEELTLTGANAFAPAIDTFLKEHLFADIFERDILTFQQREIATISALSAMEGVDPMRRSHLNLGRNTGLTDQQLEEIGSIAGKIGSGYRNAIFSIGQRASSDWFTGEVYVQGLVNPDQMENLYTVGQVTFMPGGRTHWHTHPIGQTLLVLEGSGWYQERGKPAQKLTKGSVVPIPKDVEHWHGAAADAKLVHVAISNMKEGSGVTWMTPVNNEEYNIVNNTGR</sequence>
<dbReference type="GO" id="GO:0051920">
    <property type="term" value="F:peroxiredoxin activity"/>
    <property type="evidence" value="ECO:0007669"/>
    <property type="project" value="InterPro"/>
</dbReference>